<proteinExistence type="predicted"/>
<sequence>MSSKPTFISSVLGMQPNLRSFALKLTLNKDEAHDLVQDTTLKALSNEDKFVDNANFKGWMLTIMRNIFINNYRKNVRENTMVDTSDDLYQLNLTQETVSDTPDGAYAVNEISEILKGFPADYREPFSLHVAGYKYEEIAEVLSMPLGTVKSRIFFTRKRLREILKDYR</sequence>
<gene>
    <name evidence="1" type="ORF">E5331_15880</name>
</gene>
<protein>
    <submittedName>
        <fullName evidence="1">RNA polymerase sigma factor</fullName>
    </submittedName>
</protein>
<dbReference type="EMBL" id="SRYB01000029">
    <property type="protein sequence ID" value="TGY77163.1"/>
    <property type="molecule type" value="Genomic_DNA"/>
</dbReference>
<dbReference type="Proteomes" id="UP000306319">
    <property type="component" value="Unassembled WGS sequence"/>
</dbReference>
<evidence type="ECO:0000313" key="1">
    <source>
        <dbReference type="EMBL" id="TGY77163.1"/>
    </source>
</evidence>
<name>A0AC61RBT3_9BACT</name>
<keyword evidence="2" id="KW-1185">Reference proteome</keyword>
<accession>A0AC61RBT3</accession>
<comment type="caution">
    <text evidence="1">The sequence shown here is derived from an EMBL/GenBank/DDBJ whole genome shotgun (WGS) entry which is preliminary data.</text>
</comment>
<reference evidence="1" key="1">
    <citation type="submission" date="2019-04" db="EMBL/GenBank/DDBJ databases">
        <title>Microbes associate with the intestines of laboratory mice.</title>
        <authorList>
            <person name="Navarre W."/>
            <person name="Wong E."/>
            <person name="Huang K."/>
            <person name="Tropini C."/>
            <person name="Ng K."/>
            <person name="Yu B."/>
        </authorList>
    </citation>
    <scope>NUCLEOTIDE SEQUENCE</scope>
    <source>
        <strain evidence="1">NM04_E33</strain>
    </source>
</reference>
<organism evidence="1 2">
    <name type="scientific">Lepagella muris</name>
    <dbReference type="NCBI Taxonomy" id="3032870"/>
    <lineage>
        <taxon>Bacteria</taxon>
        <taxon>Pseudomonadati</taxon>
        <taxon>Bacteroidota</taxon>
        <taxon>Bacteroidia</taxon>
        <taxon>Bacteroidales</taxon>
        <taxon>Muribaculaceae</taxon>
        <taxon>Lepagella</taxon>
    </lineage>
</organism>
<evidence type="ECO:0000313" key="2">
    <source>
        <dbReference type="Proteomes" id="UP000306319"/>
    </source>
</evidence>